<reference evidence="1" key="2">
    <citation type="submission" date="2025-08" db="UniProtKB">
        <authorList>
            <consortium name="Ensembl"/>
        </authorList>
    </citation>
    <scope>IDENTIFICATION</scope>
</reference>
<reference evidence="1" key="3">
    <citation type="submission" date="2025-09" db="UniProtKB">
        <authorList>
            <consortium name="Ensembl"/>
        </authorList>
    </citation>
    <scope>IDENTIFICATION</scope>
</reference>
<dbReference type="InParanoid" id="F6ZT56"/>
<name>F6ZT56_CIOIN</name>
<protein>
    <recommendedName>
        <fullName evidence="3">Tumor suppressor candidate 2</fullName>
    </recommendedName>
</protein>
<dbReference type="Pfam" id="PF15000">
    <property type="entry name" value="TUSC2"/>
    <property type="match status" value="1"/>
</dbReference>
<dbReference type="InterPro" id="IPR029393">
    <property type="entry name" value="FUS1"/>
</dbReference>
<dbReference type="GeneTree" id="ENSGT00390000008040"/>
<proteinExistence type="predicted"/>
<dbReference type="AlphaFoldDB" id="F6ZT56"/>
<dbReference type="GO" id="GO:0051881">
    <property type="term" value="P:regulation of mitochondrial membrane potential"/>
    <property type="evidence" value="ECO:0000318"/>
    <property type="project" value="GO_Central"/>
</dbReference>
<dbReference type="Proteomes" id="UP000008144">
    <property type="component" value="Unassembled WGS sequence"/>
</dbReference>
<dbReference type="GO" id="GO:0005739">
    <property type="term" value="C:mitochondrion"/>
    <property type="evidence" value="ECO:0000318"/>
    <property type="project" value="GO_Central"/>
</dbReference>
<dbReference type="PANTHER" id="PTHR15453">
    <property type="entry name" value="TUMOR SUPPRESSOR CANDIDATE 2"/>
    <property type="match status" value="1"/>
</dbReference>
<dbReference type="OMA" id="KMERNSH"/>
<evidence type="ECO:0008006" key="3">
    <source>
        <dbReference type="Google" id="ProtNLM"/>
    </source>
</evidence>
<sequence length="83" mass="9553">KSNSLKASGFALKGTRFVFTRSSSEYFDEDGHLAHEFYRESNVKSKKGKYTLKRITKGLYKQGKVKLEIPRLNCEFPVVIYEG</sequence>
<organism evidence="1 2">
    <name type="scientific">Ciona intestinalis</name>
    <name type="common">Transparent sea squirt</name>
    <name type="synonym">Ascidia intestinalis</name>
    <dbReference type="NCBI Taxonomy" id="7719"/>
    <lineage>
        <taxon>Eukaryota</taxon>
        <taxon>Metazoa</taxon>
        <taxon>Chordata</taxon>
        <taxon>Tunicata</taxon>
        <taxon>Ascidiacea</taxon>
        <taxon>Phlebobranchia</taxon>
        <taxon>Cionidae</taxon>
        <taxon>Ciona</taxon>
    </lineage>
</organism>
<accession>F6ZT56</accession>
<evidence type="ECO:0000313" key="1">
    <source>
        <dbReference type="Ensembl" id="ENSCINP00000007868.3"/>
    </source>
</evidence>
<dbReference type="PANTHER" id="PTHR15453:SF8">
    <property type="entry name" value="TUMOR SUPPRESSOR CANDIDATE 2"/>
    <property type="match status" value="1"/>
</dbReference>
<keyword evidence="2" id="KW-1185">Reference proteome</keyword>
<dbReference type="HOGENOM" id="CLU_152285_0_0_1"/>
<evidence type="ECO:0000313" key="2">
    <source>
        <dbReference type="Proteomes" id="UP000008144"/>
    </source>
</evidence>
<dbReference type="Ensembl" id="ENSCINT00000007868.3">
    <property type="protein sequence ID" value="ENSCINP00000007868.3"/>
    <property type="gene ID" value="ENSCING00000003817.3"/>
</dbReference>
<reference evidence="2" key="1">
    <citation type="journal article" date="2002" name="Science">
        <title>The draft genome of Ciona intestinalis: insights into chordate and vertebrate origins.</title>
        <authorList>
            <person name="Dehal P."/>
            <person name="Satou Y."/>
            <person name="Campbell R.K."/>
            <person name="Chapman J."/>
            <person name="Degnan B."/>
            <person name="De Tomaso A."/>
            <person name="Davidson B."/>
            <person name="Di Gregorio A."/>
            <person name="Gelpke M."/>
            <person name="Goodstein D.M."/>
            <person name="Harafuji N."/>
            <person name="Hastings K.E."/>
            <person name="Ho I."/>
            <person name="Hotta K."/>
            <person name="Huang W."/>
            <person name="Kawashima T."/>
            <person name="Lemaire P."/>
            <person name="Martinez D."/>
            <person name="Meinertzhagen I.A."/>
            <person name="Necula S."/>
            <person name="Nonaka M."/>
            <person name="Putnam N."/>
            <person name="Rash S."/>
            <person name="Saiga H."/>
            <person name="Satake M."/>
            <person name="Terry A."/>
            <person name="Yamada L."/>
            <person name="Wang H.G."/>
            <person name="Awazu S."/>
            <person name="Azumi K."/>
            <person name="Boore J."/>
            <person name="Branno M."/>
            <person name="Chin-Bow S."/>
            <person name="DeSantis R."/>
            <person name="Doyle S."/>
            <person name="Francino P."/>
            <person name="Keys D.N."/>
            <person name="Haga S."/>
            <person name="Hayashi H."/>
            <person name="Hino K."/>
            <person name="Imai K.S."/>
            <person name="Inaba K."/>
            <person name="Kano S."/>
            <person name="Kobayashi K."/>
            <person name="Kobayashi M."/>
            <person name="Lee B.I."/>
            <person name="Makabe K.W."/>
            <person name="Manohar C."/>
            <person name="Matassi G."/>
            <person name="Medina M."/>
            <person name="Mochizuki Y."/>
            <person name="Mount S."/>
            <person name="Morishita T."/>
            <person name="Miura S."/>
            <person name="Nakayama A."/>
            <person name="Nishizaka S."/>
            <person name="Nomoto H."/>
            <person name="Ohta F."/>
            <person name="Oishi K."/>
            <person name="Rigoutsos I."/>
            <person name="Sano M."/>
            <person name="Sasaki A."/>
            <person name="Sasakura Y."/>
            <person name="Shoguchi E."/>
            <person name="Shin-i T."/>
            <person name="Spagnuolo A."/>
            <person name="Stainier D."/>
            <person name="Suzuki M.M."/>
            <person name="Tassy O."/>
            <person name="Takatori N."/>
            <person name="Tokuoka M."/>
            <person name="Yagi K."/>
            <person name="Yoshizaki F."/>
            <person name="Wada S."/>
            <person name="Zhang C."/>
            <person name="Hyatt P.D."/>
            <person name="Larimer F."/>
            <person name="Detter C."/>
            <person name="Doggett N."/>
            <person name="Glavina T."/>
            <person name="Hawkins T."/>
            <person name="Richardson P."/>
            <person name="Lucas S."/>
            <person name="Kohara Y."/>
            <person name="Levine M."/>
            <person name="Satoh N."/>
            <person name="Rokhsar D.S."/>
        </authorList>
    </citation>
    <scope>NUCLEOTIDE SEQUENCE [LARGE SCALE GENOMIC DNA]</scope>
</reference>